<name>A0A7V2WUN4_LEUMU</name>
<dbReference type="AlphaFoldDB" id="A0A7V2WUN4"/>
<reference evidence="1" key="1">
    <citation type="journal article" date="2020" name="mSystems">
        <title>Genome- and Community-Level Interaction Insights into Carbon Utilization and Element Cycling Functions of Hydrothermarchaeota in Hydrothermal Sediment.</title>
        <authorList>
            <person name="Zhou Z."/>
            <person name="Liu Y."/>
            <person name="Xu W."/>
            <person name="Pan J."/>
            <person name="Luo Z.H."/>
            <person name="Li M."/>
        </authorList>
    </citation>
    <scope>NUCLEOTIDE SEQUENCE [LARGE SCALE GENOMIC DNA]</scope>
    <source>
        <strain evidence="1">HyVt-493</strain>
    </source>
</reference>
<accession>A0A7V2WUN4</accession>
<protein>
    <submittedName>
        <fullName evidence="1">Uncharacterized protein</fullName>
    </submittedName>
</protein>
<sequence>MNKAYSGGATGMWSPSGLNRFELAHVFGHKQDERELEKTVFNEFNNDQEPYGLFTSASNIVLMPKGLAKPTDHMVSIKLCFYKRHLELYGNNLIGLSGFNGTVPSWYTDIEWLEPVLLTDWKIKVQNLLRYREKYLKNKYANS</sequence>
<organism evidence="1">
    <name type="scientific">Leucothrix mucor</name>
    <dbReference type="NCBI Taxonomy" id="45248"/>
    <lineage>
        <taxon>Bacteria</taxon>
        <taxon>Pseudomonadati</taxon>
        <taxon>Pseudomonadota</taxon>
        <taxon>Gammaproteobacteria</taxon>
        <taxon>Thiotrichales</taxon>
        <taxon>Thiotrichaceae</taxon>
        <taxon>Leucothrix</taxon>
    </lineage>
</organism>
<dbReference type="Proteomes" id="UP000885750">
    <property type="component" value="Unassembled WGS sequence"/>
</dbReference>
<proteinExistence type="predicted"/>
<dbReference type="EMBL" id="DRMS01000155">
    <property type="protein sequence ID" value="HFC91939.1"/>
    <property type="molecule type" value="Genomic_DNA"/>
</dbReference>
<gene>
    <name evidence="1" type="ORF">ENJ51_03925</name>
</gene>
<comment type="caution">
    <text evidence="1">The sequence shown here is derived from an EMBL/GenBank/DDBJ whole genome shotgun (WGS) entry which is preliminary data.</text>
</comment>
<evidence type="ECO:0000313" key="1">
    <source>
        <dbReference type="EMBL" id="HFC91939.1"/>
    </source>
</evidence>